<dbReference type="FunFam" id="2.60.120.920:FF:000005">
    <property type="entry name" value="Putative E3 ubiquitin-protein ligase NEURL1B"/>
    <property type="match status" value="2"/>
</dbReference>
<organism evidence="17">
    <name type="scientific">Lynceus sp. MCZ IZ 141354</name>
    <dbReference type="NCBI Taxonomy" id="1930659"/>
    <lineage>
        <taxon>Eukaryota</taxon>
        <taxon>Metazoa</taxon>
        <taxon>Ecdysozoa</taxon>
        <taxon>Arthropoda</taxon>
        <taxon>Crustacea</taxon>
        <taxon>Branchiopoda</taxon>
        <taxon>Diplostraca</taxon>
        <taxon>Laevicaudata</taxon>
        <taxon>Lynceidae</taxon>
        <taxon>Lynceus</taxon>
    </lineage>
</organism>
<comment type="pathway">
    <text evidence="3">Protein modification; protein ubiquitination.</text>
</comment>
<comment type="catalytic activity">
    <reaction evidence="1">
        <text>S-ubiquitinyl-[E2 ubiquitin-conjugating enzyme]-L-cysteine + [acceptor protein]-L-lysine = [E2 ubiquitin-conjugating enzyme]-L-cysteine + N(6)-ubiquitinyl-[acceptor protein]-L-lysine.</text>
        <dbReference type="EC" id="2.3.2.27"/>
    </reaction>
</comment>
<dbReference type="CDD" id="cd16647">
    <property type="entry name" value="mRING-HC-C3HC5_NEU1"/>
    <property type="match status" value="1"/>
</dbReference>
<gene>
    <name evidence="17" type="primary">EOG090X03H5</name>
</gene>
<evidence type="ECO:0000256" key="3">
    <source>
        <dbReference type="ARBA" id="ARBA00004906"/>
    </source>
</evidence>
<dbReference type="SMART" id="SM00588">
    <property type="entry name" value="NEUZ"/>
    <property type="match status" value="2"/>
</dbReference>
<dbReference type="GO" id="GO:0005737">
    <property type="term" value="C:cytoplasm"/>
    <property type="evidence" value="ECO:0007669"/>
    <property type="project" value="UniProtKB-SubCell"/>
</dbReference>
<dbReference type="Gene3D" id="3.30.40.10">
    <property type="entry name" value="Zinc/RING finger domain, C3HC4 (zinc finger)"/>
    <property type="match status" value="1"/>
</dbReference>
<evidence type="ECO:0000256" key="8">
    <source>
        <dbReference type="ARBA" id="ARBA00022737"/>
    </source>
</evidence>
<dbReference type="SUPFAM" id="SSF57850">
    <property type="entry name" value="RING/U-box"/>
    <property type="match status" value="1"/>
</dbReference>
<evidence type="ECO:0000256" key="14">
    <source>
        <dbReference type="SAM" id="MobiDB-lite"/>
    </source>
</evidence>
<dbReference type="PROSITE" id="PS51065">
    <property type="entry name" value="NHR"/>
    <property type="match status" value="2"/>
</dbReference>
<dbReference type="InterPro" id="IPR037962">
    <property type="entry name" value="Neuralized"/>
</dbReference>
<evidence type="ECO:0000256" key="12">
    <source>
        <dbReference type="ARBA" id="ARBA00022976"/>
    </source>
</evidence>
<keyword evidence="10" id="KW-0833">Ubl conjugation pathway</keyword>
<dbReference type="InterPro" id="IPR006573">
    <property type="entry name" value="NHR_dom"/>
</dbReference>
<dbReference type="Pfam" id="PF13920">
    <property type="entry name" value="zf-C3HC4_3"/>
    <property type="match status" value="1"/>
</dbReference>
<evidence type="ECO:0000256" key="9">
    <source>
        <dbReference type="ARBA" id="ARBA00022771"/>
    </source>
</evidence>
<keyword evidence="5" id="KW-0963">Cytoplasm</keyword>
<feature type="domain" description="RING-type" evidence="15">
    <location>
        <begin position="508"/>
        <end position="548"/>
    </location>
</feature>
<keyword evidence="12" id="KW-0914">Notch signaling pathway</keyword>
<dbReference type="FunFam" id="3.30.40.10:FF:000056">
    <property type="entry name" value="Putative E3 ubiquitin-protein ligase NEURL1B"/>
    <property type="match status" value="1"/>
</dbReference>
<protein>
    <recommendedName>
        <fullName evidence="4">RING-type E3 ubiquitin transferase</fullName>
        <ecNumber evidence="4">2.3.2.27</ecNumber>
    </recommendedName>
</protein>
<accession>A0A9N6WR00</accession>
<feature type="region of interest" description="Disordered" evidence="14">
    <location>
        <begin position="435"/>
        <end position="454"/>
    </location>
</feature>
<dbReference type="PANTHER" id="PTHR12429">
    <property type="entry name" value="NEURALIZED"/>
    <property type="match status" value="1"/>
</dbReference>
<dbReference type="InterPro" id="IPR001841">
    <property type="entry name" value="Znf_RING"/>
</dbReference>
<dbReference type="PANTHER" id="PTHR12429:SF6">
    <property type="entry name" value="PROTEIN NEURALIZED"/>
    <property type="match status" value="1"/>
</dbReference>
<dbReference type="SMART" id="SM00184">
    <property type="entry name" value="RING"/>
    <property type="match status" value="1"/>
</dbReference>
<evidence type="ECO:0000256" key="4">
    <source>
        <dbReference type="ARBA" id="ARBA00012483"/>
    </source>
</evidence>
<dbReference type="GO" id="GO:0008270">
    <property type="term" value="F:zinc ion binding"/>
    <property type="evidence" value="ECO:0007669"/>
    <property type="project" value="UniProtKB-KW"/>
</dbReference>
<evidence type="ECO:0000259" key="15">
    <source>
        <dbReference type="PROSITE" id="PS50089"/>
    </source>
</evidence>
<dbReference type="GO" id="GO:0061630">
    <property type="term" value="F:ubiquitin protein ligase activity"/>
    <property type="evidence" value="ECO:0007669"/>
    <property type="project" value="UniProtKB-EC"/>
</dbReference>
<evidence type="ECO:0000256" key="11">
    <source>
        <dbReference type="ARBA" id="ARBA00022833"/>
    </source>
</evidence>
<evidence type="ECO:0000256" key="6">
    <source>
        <dbReference type="ARBA" id="ARBA00022679"/>
    </source>
</evidence>
<keyword evidence="8" id="KW-0677">Repeat</keyword>
<feature type="domain" description="NHR" evidence="16">
    <location>
        <begin position="255"/>
        <end position="411"/>
    </location>
</feature>
<evidence type="ECO:0000256" key="10">
    <source>
        <dbReference type="ARBA" id="ARBA00022786"/>
    </source>
</evidence>
<keyword evidence="7" id="KW-0479">Metal-binding</keyword>
<evidence type="ECO:0000256" key="2">
    <source>
        <dbReference type="ARBA" id="ARBA00004496"/>
    </source>
</evidence>
<evidence type="ECO:0000256" key="1">
    <source>
        <dbReference type="ARBA" id="ARBA00000900"/>
    </source>
</evidence>
<comment type="subcellular location">
    <subcellularLocation>
        <location evidence="2">Cytoplasm</location>
    </subcellularLocation>
</comment>
<sequence>MGILRKLKKRLGIGGVNNERHLQPALRFHPIHGENIRISADGSMARRVESFCKGVVFSNRPVRINEKVYFRVAEISTSWSGVVRLGVTSTNPSTLAGALPKYACPDLTNKPGYWAKALPERYVESTSLFCYHINNNGDLILNVNGNDKGVFLAGIDVRNPLWVIMDVYGNSTAVQFIDPRASLNNARAGAAPPTTPTPQLRVRPRSEADLDLLTSMNSLNINLSARNSAAQRSSIIDHPTTFVPARYNNIAQLQPLTFHPRCRGRNIRVNADGRTARRLENEFCNGYLFTPRPLYQGESIVIQVLATETMYVGGIGFGLTSVDPSFFDPSLLPDDSDQLLDRPEYWVLSKDVAQAPHVGDELRFTLWETGEVSLSKNGEESRVFMHVDVTLPLWAFFDLYGNTQIVTLLGSSRTRAVSSVHSPLHIQLSTPCQVTGLPSNPPQQPEPSGLLQINPARPSSSNIQQLRNASYLSQQQPLNLSSTNSSYIETVASIAAAGASSLNASNECTVCYERMIDCVLYSCGHMCLCYVCAVQLYRAPNNMCPICRAPIRDVIRAYRS</sequence>
<dbReference type="InterPro" id="IPR043136">
    <property type="entry name" value="B30.2/SPRY_sf"/>
</dbReference>
<dbReference type="EC" id="2.3.2.27" evidence="4"/>
<keyword evidence="11" id="KW-0862">Zinc</keyword>
<keyword evidence="6" id="KW-0808">Transferase</keyword>
<dbReference type="PROSITE" id="PS50089">
    <property type="entry name" value="ZF_RING_2"/>
    <property type="match status" value="1"/>
</dbReference>
<evidence type="ECO:0000256" key="5">
    <source>
        <dbReference type="ARBA" id="ARBA00022490"/>
    </source>
</evidence>
<dbReference type="Gene3D" id="2.60.120.920">
    <property type="match status" value="2"/>
</dbReference>
<keyword evidence="9 13" id="KW-0863">Zinc-finger</keyword>
<evidence type="ECO:0000256" key="13">
    <source>
        <dbReference type="PROSITE-ProRule" id="PRU00175"/>
    </source>
</evidence>
<dbReference type="GO" id="GO:0007219">
    <property type="term" value="P:Notch signaling pathway"/>
    <property type="evidence" value="ECO:0007669"/>
    <property type="project" value="UniProtKB-KW"/>
</dbReference>
<evidence type="ECO:0000313" key="17">
    <source>
        <dbReference type="EMBL" id="CAG4645423.1"/>
    </source>
</evidence>
<dbReference type="InterPro" id="IPR013083">
    <property type="entry name" value="Znf_RING/FYVE/PHD"/>
</dbReference>
<dbReference type="AlphaFoldDB" id="A0A9N6WR00"/>
<dbReference type="Pfam" id="PF07177">
    <property type="entry name" value="Neuralized"/>
    <property type="match status" value="2"/>
</dbReference>
<name>A0A9N6WR00_9CRUS</name>
<dbReference type="EMBL" id="OC988768">
    <property type="protein sequence ID" value="CAG4645423.1"/>
    <property type="molecule type" value="Genomic_DNA"/>
</dbReference>
<evidence type="ECO:0000256" key="7">
    <source>
        <dbReference type="ARBA" id="ARBA00022723"/>
    </source>
</evidence>
<feature type="domain" description="NHR" evidence="16">
    <location>
        <begin position="25"/>
        <end position="179"/>
    </location>
</feature>
<reference evidence="17" key="1">
    <citation type="submission" date="2021-04" db="EMBL/GenBank/DDBJ databases">
        <authorList>
            <person name="Cornetti L."/>
        </authorList>
    </citation>
    <scope>NUCLEOTIDE SEQUENCE</scope>
</reference>
<proteinExistence type="predicted"/>
<evidence type="ECO:0000259" key="16">
    <source>
        <dbReference type="PROSITE" id="PS51065"/>
    </source>
</evidence>